<feature type="transmembrane region" description="Helical" evidence="1">
    <location>
        <begin position="131"/>
        <end position="157"/>
    </location>
</feature>
<gene>
    <name evidence="2" type="ORF">SNAT2548_LOCUS29740</name>
</gene>
<feature type="transmembrane region" description="Helical" evidence="1">
    <location>
        <begin position="221"/>
        <end position="241"/>
    </location>
</feature>
<proteinExistence type="predicted"/>
<dbReference type="Proteomes" id="UP000604046">
    <property type="component" value="Unassembled WGS sequence"/>
</dbReference>
<name>A0A812TKI6_9DINO</name>
<organism evidence="2 3">
    <name type="scientific">Symbiodinium natans</name>
    <dbReference type="NCBI Taxonomy" id="878477"/>
    <lineage>
        <taxon>Eukaryota</taxon>
        <taxon>Sar</taxon>
        <taxon>Alveolata</taxon>
        <taxon>Dinophyceae</taxon>
        <taxon>Suessiales</taxon>
        <taxon>Symbiodiniaceae</taxon>
        <taxon>Symbiodinium</taxon>
    </lineage>
</organism>
<dbReference type="Pfam" id="PF07314">
    <property type="entry name" value="Lit"/>
    <property type="match status" value="1"/>
</dbReference>
<keyword evidence="1" id="KW-1133">Transmembrane helix</keyword>
<dbReference type="EMBL" id="CAJNDS010002574">
    <property type="protein sequence ID" value="CAE7530878.1"/>
    <property type="molecule type" value="Genomic_DNA"/>
</dbReference>
<protein>
    <recommendedName>
        <fullName evidence="4">DUF1461 domain-containing protein</fullName>
    </recommendedName>
</protein>
<feature type="transmembrane region" description="Helical" evidence="1">
    <location>
        <begin position="169"/>
        <end position="188"/>
    </location>
</feature>
<sequence>MSASRLPSETWWDAARLPLGIVIGLRMLVTLPIPYLLMVGSARLVTSEWFLHLEYSRPGFPEDRYGMSRANRLEHGVHCIRFMTSGAGIGYLSNLSLPFDLCQAPRPQTAPPTPCPMFSERELLHMQDVQAVAGTLFAIFWGLGLLVAFSGSLLFLVDSQALRLALRRGSQMTLVLIGAVSLSAVLAFKRLFRLFHELFFKGGSWLFKTSDTLIRLYPSQFWLDATLAISCFTIFGTLSILRISRLPVRKEKVEDVEDVV</sequence>
<evidence type="ECO:0000313" key="2">
    <source>
        <dbReference type="EMBL" id="CAE7530878.1"/>
    </source>
</evidence>
<reference evidence="2" key="1">
    <citation type="submission" date="2021-02" db="EMBL/GenBank/DDBJ databases">
        <authorList>
            <person name="Dougan E. K."/>
            <person name="Rhodes N."/>
            <person name="Thang M."/>
            <person name="Chan C."/>
        </authorList>
    </citation>
    <scope>NUCLEOTIDE SEQUENCE</scope>
</reference>
<dbReference type="InterPro" id="IPR010178">
    <property type="entry name" value="Lit"/>
</dbReference>
<dbReference type="OrthoDB" id="10498058at2759"/>
<feature type="transmembrane region" description="Helical" evidence="1">
    <location>
        <begin position="21"/>
        <end position="45"/>
    </location>
</feature>
<keyword evidence="3" id="KW-1185">Reference proteome</keyword>
<comment type="caution">
    <text evidence="2">The sequence shown here is derived from an EMBL/GenBank/DDBJ whole genome shotgun (WGS) entry which is preliminary data.</text>
</comment>
<evidence type="ECO:0008006" key="4">
    <source>
        <dbReference type="Google" id="ProtNLM"/>
    </source>
</evidence>
<dbReference type="AlphaFoldDB" id="A0A812TKI6"/>
<keyword evidence="1" id="KW-0812">Transmembrane</keyword>
<evidence type="ECO:0000313" key="3">
    <source>
        <dbReference type="Proteomes" id="UP000604046"/>
    </source>
</evidence>
<keyword evidence="1" id="KW-0472">Membrane</keyword>
<accession>A0A812TKI6</accession>
<evidence type="ECO:0000256" key="1">
    <source>
        <dbReference type="SAM" id="Phobius"/>
    </source>
</evidence>